<feature type="non-terminal residue" evidence="2">
    <location>
        <position position="44"/>
    </location>
</feature>
<keyword evidence="1" id="KW-1133">Transmembrane helix</keyword>
<gene>
    <name evidence="2" type="ORF">METZ01_LOCUS444924</name>
</gene>
<keyword evidence="1" id="KW-0812">Transmembrane</keyword>
<accession>A0A382Z9U8</accession>
<organism evidence="2">
    <name type="scientific">marine metagenome</name>
    <dbReference type="NCBI Taxonomy" id="408172"/>
    <lineage>
        <taxon>unclassified sequences</taxon>
        <taxon>metagenomes</taxon>
        <taxon>ecological metagenomes</taxon>
    </lineage>
</organism>
<feature type="non-terminal residue" evidence="2">
    <location>
        <position position="1"/>
    </location>
</feature>
<dbReference type="EMBL" id="UINC01182063">
    <property type="protein sequence ID" value="SVD92070.1"/>
    <property type="molecule type" value="Genomic_DNA"/>
</dbReference>
<reference evidence="2" key="1">
    <citation type="submission" date="2018-05" db="EMBL/GenBank/DDBJ databases">
        <authorList>
            <person name="Lanie J.A."/>
            <person name="Ng W.-L."/>
            <person name="Kazmierczak K.M."/>
            <person name="Andrzejewski T.M."/>
            <person name="Davidsen T.M."/>
            <person name="Wayne K.J."/>
            <person name="Tettelin H."/>
            <person name="Glass J.I."/>
            <person name="Rusch D."/>
            <person name="Podicherti R."/>
            <person name="Tsui H.-C.T."/>
            <person name="Winkler M.E."/>
        </authorList>
    </citation>
    <scope>NUCLEOTIDE SEQUENCE</scope>
</reference>
<sequence>VLELVASSGRRFEVYGVASKVRVLAAPGYYVVSWIFLTLSVAGP</sequence>
<evidence type="ECO:0000256" key="1">
    <source>
        <dbReference type="SAM" id="Phobius"/>
    </source>
</evidence>
<proteinExistence type="predicted"/>
<feature type="transmembrane region" description="Helical" evidence="1">
    <location>
        <begin position="21"/>
        <end position="42"/>
    </location>
</feature>
<evidence type="ECO:0000313" key="2">
    <source>
        <dbReference type="EMBL" id="SVD92070.1"/>
    </source>
</evidence>
<protein>
    <submittedName>
        <fullName evidence="2">Uncharacterized protein</fullName>
    </submittedName>
</protein>
<dbReference type="AlphaFoldDB" id="A0A382Z9U8"/>
<name>A0A382Z9U8_9ZZZZ</name>
<keyword evidence="1" id="KW-0472">Membrane</keyword>